<dbReference type="SMART" id="SM00825">
    <property type="entry name" value="PKS_KS"/>
    <property type="match status" value="1"/>
</dbReference>
<dbReference type="InterPro" id="IPR001227">
    <property type="entry name" value="Ac_transferase_dom_sf"/>
</dbReference>
<dbReference type="Pfam" id="PF00698">
    <property type="entry name" value="Acyl_transf_1"/>
    <property type="match status" value="1"/>
</dbReference>
<evidence type="ECO:0000256" key="6">
    <source>
        <dbReference type="ARBA" id="ARBA00023268"/>
    </source>
</evidence>
<dbReference type="InterPro" id="IPR015083">
    <property type="entry name" value="NorB/c/GfsB-D-like_docking"/>
</dbReference>
<evidence type="ECO:0000256" key="2">
    <source>
        <dbReference type="ARBA" id="ARBA00022450"/>
    </source>
</evidence>
<dbReference type="SUPFAM" id="SSF51735">
    <property type="entry name" value="NAD(P)-binding Rossmann-fold domains"/>
    <property type="match status" value="2"/>
</dbReference>
<dbReference type="Pfam" id="PF08659">
    <property type="entry name" value="KR"/>
    <property type="match status" value="1"/>
</dbReference>
<feature type="compositionally biased region" description="Acidic residues" evidence="8">
    <location>
        <begin position="1623"/>
        <end position="1644"/>
    </location>
</feature>
<gene>
    <name evidence="11" type="primary">salAVII</name>
</gene>
<dbReference type="PROSITE" id="PS52004">
    <property type="entry name" value="KS3_2"/>
    <property type="match status" value="1"/>
</dbReference>
<dbReference type="InterPro" id="IPR036291">
    <property type="entry name" value="NAD(P)-bd_dom_sf"/>
</dbReference>
<reference evidence="11" key="1">
    <citation type="journal article" date="2011" name="ChemBioChem">
        <title>A Late-Stage Intermediate in Salinomycin Biosynthesis Is Revealed by Specific Mutation in the Biosynthetic Gene Cluster.</title>
        <authorList>
            <person name="Yurkovich M.E."/>
            <person name="Tyrakis P.A."/>
            <person name="Hong H."/>
            <person name="Sun Y."/>
            <person name="Samborskyy M.V."/>
            <person name="Kamiya K."/>
            <person name="Leadlay P.F."/>
        </authorList>
    </citation>
    <scope>NUCLEOTIDE SEQUENCE</scope>
    <source>
        <strain evidence="11">DSM 41398</strain>
    </source>
</reference>
<dbReference type="SUPFAM" id="SSF55048">
    <property type="entry name" value="Probable ACP-binding domain of malonyl-CoA ACP transacylase"/>
    <property type="match status" value="1"/>
</dbReference>
<dbReference type="SUPFAM" id="SSF47336">
    <property type="entry name" value="ACP-like"/>
    <property type="match status" value="1"/>
</dbReference>
<evidence type="ECO:0000256" key="3">
    <source>
        <dbReference type="ARBA" id="ARBA00022553"/>
    </source>
</evidence>
<dbReference type="InterPro" id="IPR032821">
    <property type="entry name" value="PKS_assoc"/>
</dbReference>
<dbReference type="Pfam" id="PF16197">
    <property type="entry name" value="KAsynt_C_assoc"/>
    <property type="match status" value="1"/>
</dbReference>
<organism evidence="11">
    <name type="scientific">Streptomyces albus subsp. albus</name>
    <dbReference type="NCBI Taxonomy" id="67257"/>
    <lineage>
        <taxon>Bacteria</taxon>
        <taxon>Bacillati</taxon>
        <taxon>Actinomycetota</taxon>
        <taxon>Actinomycetes</taxon>
        <taxon>Kitasatosporales</taxon>
        <taxon>Streptomycetaceae</taxon>
        <taxon>Streptomyces</taxon>
    </lineage>
</organism>
<protein>
    <submittedName>
        <fullName evidence="11">Modular polyketide synthase</fullName>
    </submittedName>
</protein>
<dbReference type="GO" id="GO:0004312">
    <property type="term" value="F:fatty acid synthase activity"/>
    <property type="evidence" value="ECO:0007669"/>
    <property type="project" value="TreeGrafter"/>
</dbReference>
<keyword evidence="6" id="KW-0511">Multifunctional enzyme</keyword>
<dbReference type="InterPro" id="IPR036299">
    <property type="entry name" value="Polyketide_synth_docking_sf"/>
</dbReference>
<dbReference type="GO" id="GO:0031177">
    <property type="term" value="F:phosphopantetheine binding"/>
    <property type="evidence" value="ECO:0007669"/>
    <property type="project" value="InterPro"/>
</dbReference>
<dbReference type="CDD" id="cd08952">
    <property type="entry name" value="KR_1_SDR_x"/>
    <property type="match status" value="1"/>
</dbReference>
<sequence>MSTSNEAKLREYLKRVTTDLSQTRQQLREVENAGHEPLAIVSMACRFPGGVTDPEGFWQLIASGTDAISTFPTDRGWDVENLYDPDPDKPGTTYVREGGFLDDATLFDPELFGISPREAAAMDPQQRLFLETAWETLERGGFDPLSLKSTQTGVFVGAVASDYASRLDALPEGTEGYIGTGTMSSVLSGRIAYTFGLAGPAVTVDTACSSGLVALHLAVQALRQGECDLALAAGVAVMASPAAFVEFSRQRALAPDGRCKAFGAGADGTTWSEGAGVLLVERLSDAQRNGHQVLAVIRGSALNQDGASNGLTAPSEPAQQEVIRRALANARLTAAQVDAVEAHGTGTTLGDPIEAQALLATYGKEKSAEAPLWLGSVKSNIGHGGPVAGIAGVIKMVQALRHGQLPRTLHAEESSPHIDWSSGAVKLLTEARDWAPGADPRRAGVSSFGVSGTNAHVILEEAPAAEEPADTAAEDAGGPALWTLSGRTEAALRAQAARLLDHVREGADLASTGWSLATTRTAHPVRAAVAAPDHASFLSGLQALADGDDLGSQAVPGADRPVFVFPGQGSQWPGMAVELLDSSPVFAARLQECAEALAPYVDWSLLDVLRQADGAPGFDRVDVVQPALWAVMVSLAELWRANGIRPAAVLGHSQGEIAAAAVSGALSLGDAAKVSALRAKALLALAGKGGMVSVAAPAAEVTTRIAAWGERLSLASVNGPRSTVVSGEPGALDELLAACERDGVRARRINVDYASHSAQVESIREEVLGALAGITPRTAEVPFFSTVTALPATGTELDAEYWFTNLRTTVRFEEGVRALLASGHGLFVESSAHPVLTIGVQETIDELGSSAVTLGTLRREEGSPLRFLSSLGEAWAHGAAPDWAAVYRDRPVRRVPLPTYAFQHRSYWLEDESAAAASGTAPGGPVDEVDAAFWAAVENGDLSALDGLDLAADQPIGSVLPALTDWRRTRREKSVMDSWRYRTVWTVAETAEPALTGTWLIIEPEGQAEDLAEAAAQQLKEHGAQSIRIPVEIDAADRYTLAQQIHETLTEGTEITGVLSLLSLDERPHPEYEALPLGLAGTVTLVQAVLQVRELAEFDAPVWSLTQGAVSIGDTDAVTSPVQAAVWGLARVLVQEHPRLWGGIVDLPQQVDEKAWTRLARVLTEPGDEDQLAIRSWDILVRRLVRAPLGDTAPAREWKPEGTALVTGGTGGLGAHTARWLARSGAEHLLLVSRSGADAPGAAGLTAELEELGARVTLAAADVSDREALAGVLAAIPAETPLTSVFHTAAVLDDGMVDTLTPDRLERTFQVKARGAQHLAELTADAGLTAFVLFSSFGASYGSAGLGNYTPGNTFLDALAEQRRAQGLPATSVVWGTWEGSGMADNGVGERARTQGVWELPPEQATAALQQALDHEETNPVLIDIRWDSFSLGTNTERNSPLFEMVPEAAAKVAAAQAEAESAAEESAGAPEALLARLQAQPPSEQERILLELVRKQAASVLGHGSTGEGALAAVGPDRPFRELGFDSLSAVELRNRLGAATGLSLPSTLVFDHPTPAELAAELRTELLGESGGVEPVLDEIGRLEAVLGSAPEDPEARAAITGRLQALLSTWTGKGGNQGESDVDAASDDELFGLLDDELETK</sequence>
<dbReference type="InterPro" id="IPR018201">
    <property type="entry name" value="Ketoacyl_synth_AS"/>
</dbReference>
<dbReference type="PROSITE" id="PS00012">
    <property type="entry name" value="PHOSPHOPANTETHEINE"/>
    <property type="match status" value="1"/>
</dbReference>
<dbReference type="InterPro" id="IPR041618">
    <property type="entry name" value="PKS_DE"/>
</dbReference>
<evidence type="ECO:0000256" key="5">
    <source>
        <dbReference type="ARBA" id="ARBA00023194"/>
    </source>
</evidence>
<evidence type="ECO:0000313" key="11">
    <source>
        <dbReference type="EMBL" id="CCD31896.1"/>
    </source>
</evidence>
<dbReference type="InterPro" id="IPR006162">
    <property type="entry name" value="Ppantetheine_attach_site"/>
</dbReference>
<evidence type="ECO:0000259" key="9">
    <source>
        <dbReference type="PROSITE" id="PS50075"/>
    </source>
</evidence>
<dbReference type="SUPFAM" id="SSF101173">
    <property type="entry name" value="Docking domain B of the erythromycin polyketide synthase (DEBS)"/>
    <property type="match status" value="1"/>
</dbReference>
<name>H1ZZT9_9ACTN</name>
<keyword evidence="3" id="KW-0597">Phosphoprotein</keyword>
<dbReference type="InterPro" id="IPR016036">
    <property type="entry name" value="Malonyl_transacylase_ACP-bd"/>
</dbReference>
<dbReference type="InterPro" id="IPR020841">
    <property type="entry name" value="PKS_Beta-ketoAc_synthase_dom"/>
</dbReference>
<dbReference type="FunFam" id="1.10.1200.10:FF:000007">
    <property type="entry name" value="Probable polyketide synthase pks17"/>
    <property type="match status" value="1"/>
</dbReference>
<keyword evidence="5" id="KW-0045">Antibiotic biosynthesis</keyword>
<reference evidence="11" key="2">
    <citation type="submission" date="2011-08" db="EMBL/GenBank/DDBJ databases">
        <authorList>
            <person name="Samborskyy M."/>
        </authorList>
    </citation>
    <scope>NUCLEOTIDE SEQUENCE</scope>
    <source>
        <strain evidence="11">DSM 41398</strain>
    </source>
</reference>
<dbReference type="SMART" id="SM01294">
    <property type="entry name" value="PKS_PP_betabranch"/>
    <property type="match status" value="1"/>
</dbReference>
<dbReference type="Gene3D" id="3.40.50.720">
    <property type="entry name" value="NAD(P)-binding Rossmann-like Domain"/>
    <property type="match status" value="1"/>
</dbReference>
<feature type="domain" description="Ketosynthase family 3 (KS3)" evidence="10">
    <location>
        <begin position="35"/>
        <end position="461"/>
    </location>
</feature>
<evidence type="ECO:0000256" key="7">
    <source>
        <dbReference type="ARBA" id="ARBA00023315"/>
    </source>
</evidence>
<dbReference type="NCBIfam" id="NF045894">
    <property type="entry name" value="PKS_plus_SDR"/>
    <property type="match status" value="1"/>
</dbReference>
<dbReference type="InterPro" id="IPR009081">
    <property type="entry name" value="PP-bd_ACP"/>
</dbReference>
<dbReference type="SMART" id="SM00822">
    <property type="entry name" value="PKS_KR"/>
    <property type="match status" value="1"/>
</dbReference>
<dbReference type="Pfam" id="PF00550">
    <property type="entry name" value="PP-binding"/>
    <property type="match status" value="1"/>
</dbReference>
<dbReference type="Pfam" id="PF08990">
    <property type="entry name" value="Docking"/>
    <property type="match status" value="1"/>
</dbReference>
<dbReference type="Pfam" id="PF02801">
    <property type="entry name" value="Ketoacyl-synt_C"/>
    <property type="match status" value="1"/>
</dbReference>
<dbReference type="SMART" id="SM00827">
    <property type="entry name" value="PKS_AT"/>
    <property type="match status" value="1"/>
</dbReference>
<dbReference type="InterPro" id="IPR057326">
    <property type="entry name" value="KR_dom"/>
</dbReference>
<dbReference type="Gene3D" id="3.40.366.10">
    <property type="entry name" value="Malonyl-Coenzyme A Acyl Carrier Protein, domain 2"/>
    <property type="match status" value="1"/>
</dbReference>
<dbReference type="PANTHER" id="PTHR43775">
    <property type="entry name" value="FATTY ACID SYNTHASE"/>
    <property type="match status" value="1"/>
</dbReference>
<evidence type="ECO:0000256" key="8">
    <source>
        <dbReference type="SAM" id="MobiDB-lite"/>
    </source>
</evidence>
<dbReference type="GO" id="GO:0006633">
    <property type="term" value="P:fatty acid biosynthetic process"/>
    <property type="evidence" value="ECO:0007669"/>
    <property type="project" value="InterPro"/>
</dbReference>
<keyword evidence="4" id="KW-0808">Transferase</keyword>
<evidence type="ECO:0000256" key="4">
    <source>
        <dbReference type="ARBA" id="ARBA00022679"/>
    </source>
</evidence>
<dbReference type="FunFam" id="3.40.47.10:FF:000019">
    <property type="entry name" value="Polyketide synthase type I"/>
    <property type="match status" value="1"/>
</dbReference>
<keyword evidence="7" id="KW-0012">Acyltransferase</keyword>
<feature type="region of interest" description="Disordered" evidence="8">
    <location>
        <begin position="1613"/>
        <end position="1644"/>
    </location>
</feature>
<evidence type="ECO:0000256" key="1">
    <source>
        <dbReference type="ARBA" id="ARBA00001957"/>
    </source>
</evidence>
<dbReference type="CDD" id="cd00833">
    <property type="entry name" value="PKS"/>
    <property type="match status" value="1"/>
</dbReference>
<dbReference type="Gene3D" id="3.40.47.10">
    <property type="match status" value="1"/>
</dbReference>
<dbReference type="InterPro" id="IPR014031">
    <property type="entry name" value="Ketoacyl_synth_C"/>
</dbReference>
<dbReference type="Pfam" id="PF18369">
    <property type="entry name" value="PKS_DE"/>
    <property type="match status" value="1"/>
</dbReference>
<dbReference type="InterPro" id="IPR016039">
    <property type="entry name" value="Thiolase-like"/>
</dbReference>
<dbReference type="SMART" id="SM00823">
    <property type="entry name" value="PKS_PP"/>
    <property type="match status" value="1"/>
</dbReference>
<accession>H1ZZT9</accession>
<evidence type="ECO:0000259" key="10">
    <source>
        <dbReference type="PROSITE" id="PS52004"/>
    </source>
</evidence>
<dbReference type="GO" id="GO:0033068">
    <property type="term" value="P:macrolide biosynthetic process"/>
    <property type="evidence" value="ECO:0007669"/>
    <property type="project" value="UniProtKB-ARBA"/>
</dbReference>
<dbReference type="Gene3D" id="1.10.1200.10">
    <property type="entry name" value="ACP-like"/>
    <property type="match status" value="1"/>
</dbReference>
<dbReference type="Gene3D" id="6.10.140.1830">
    <property type="match status" value="1"/>
</dbReference>
<dbReference type="GO" id="GO:0004315">
    <property type="term" value="F:3-oxoacyl-[acyl-carrier-protein] synthase activity"/>
    <property type="evidence" value="ECO:0007669"/>
    <property type="project" value="InterPro"/>
</dbReference>
<dbReference type="Gene3D" id="3.30.70.3290">
    <property type="match status" value="1"/>
</dbReference>
<dbReference type="SUPFAM" id="SSF52151">
    <property type="entry name" value="FabD/lysophospholipase-like"/>
    <property type="match status" value="1"/>
</dbReference>
<comment type="cofactor">
    <cofactor evidence="1">
        <name>pantetheine 4'-phosphate</name>
        <dbReference type="ChEBI" id="CHEBI:47942"/>
    </cofactor>
</comment>
<dbReference type="InterPro" id="IPR020806">
    <property type="entry name" value="PKS_PP-bd"/>
</dbReference>
<dbReference type="InterPro" id="IPR050091">
    <property type="entry name" value="PKS_NRPS_Biosynth_Enz"/>
</dbReference>
<keyword evidence="2" id="KW-0596">Phosphopantetheine</keyword>
<dbReference type="InterPro" id="IPR016035">
    <property type="entry name" value="Acyl_Trfase/lysoPLipase"/>
</dbReference>
<dbReference type="InterPro" id="IPR036736">
    <property type="entry name" value="ACP-like_sf"/>
</dbReference>
<dbReference type="PANTHER" id="PTHR43775:SF51">
    <property type="entry name" value="INACTIVE PHENOLPHTHIOCEROL SYNTHESIS POLYKETIDE SYNTHASE TYPE I PKS1-RELATED"/>
    <property type="match status" value="1"/>
</dbReference>
<dbReference type="InterPro" id="IPR013968">
    <property type="entry name" value="PKS_KR"/>
</dbReference>
<dbReference type="Pfam" id="PF00109">
    <property type="entry name" value="ketoacyl-synt"/>
    <property type="match status" value="1"/>
</dbReference>
<dbReference type="SUPFAM" id="SSF53901">
    <property type="entry name" value="Thiolase-like"/>
    <property type="match status" value="1"/>
</dbReference>
<feature type="domain" description="Carrier" evidence="9">
    <location>
        <begin position="1488"/>
        <end position="1568"/>
    </location>
</feature>
<dbReference type="InterPro" id="IPR014043">
    <property type="entry name" value="Acyl_transferase_dom"/>
</dbReference>
<dbReference type="InterPro" id="IPR014030">
    <property type="entry name" value="Ketoacyl_synth_N"/>
</dbReference>
<dbReference type="EMBL" id="HE586118">
    <property type="protein sequence ID" value="CCD31896.1"/>
    <property type="molecule type" value="Genomic_DNA"/>
</dbReference>
<proteinExistence type="predicted"/>
<dbReference type="PROSITE" id="PS00606">
    <property type="entry name" value="KS3_1"/>
    <property type="match status" value="1"/>
</dbReference>
<dbReference type="PROSITE" id="PS50075">
    <property type="entry name" value="CARRIER"/>
    <property type="match status" value="1"/>
</dbReference>
<dbReference type="FunFam" id="3.40.366.10:FF:000002">
    <property type="entry name" value="Probable polyketide synthase 2"/>
    <property type="match status" value="1"/>
</dbReference>